<dbReference type="OrthoDB" id="1366767at2"/>
<dbReference type="EMBL" id="SBKN01000001">
    <property type="protein sequence ID" value="RXR24473.1"/>
    <property type="molecule type" value="Genomic_DNA"/>
</dbReference>
<dbReference type="AlphaFoldDB" id="A0A4Q1KDY1"/>
<organism evidence="1 2">
    <name type="scientific">Flavobacterium stagni</name>
    <dbReference type="NCBI Taxonomy" id="2506421"/>
    <lineage>
        <taxon>Bacteria</taxon>
        <taxon>Pseudomonadati</taxon>
        <taxon>Bacteroidota</taxon>
        <taxon>Flavobacteriia</taxon>
        <taxon>Flavobacteriales</taxon>
        <taxon>Flavobacteriaceae</taxon>
        <taxon>Flavobacterium</taxon>
    </lineage>
</organism>
<dbReference type="RefSeq" id="WP_129460449.1">
    <property type="nucleotide sequence ID" value="NZ_SBKN01000001.1"/>
</dbReference>
<accession>A0A4Q1KDY1</accession>
<name>A0A4Q1KDY1_9FLAO</name>
<protein>
    <submittedName>
        <fullName evidence="1">Uncharacterized protein</fullName>
    </submittedName>
</protein>
<reference evidence="2" key="1">
    <citation type="submission" date="2019-01" db="EMBL/GenBank/DDBJ databases">
        <title>Cytophagaceae bacterium strain CAR-16.</title>
        <authorList>
            <person name="Chen W.-M."/>
        </authorList>
    </citation>
    <scope>NUCLEOTIDE SEQUENCE [LARGE SCALE GENOMIC DNA]</scope>
    <source>
        <strain evidence="2">WWJ-16</strain>
    </source>
</reference>
<gene>
    <name evidence="1" type="ORF">EQG61_03225</name>
</gene>
<comment type="caution">
    <text evidence="1">The sequence shown here is derived from an EMBL/GenBank/DDBJ whole genome shotgun (WGS) entry which is preliminary data.</text>
</comment>
<evidence type="ECO:0000313" key="1">
    <source>
        <dbReference type="EMBL" id="RXR24473.1"/>
    </source>
</evidence>
<dbReference type="Proteomes" id="UP000289857">
    <property type="component" value="Unassembled WGS sequence"/>
</dbReference>
<proteinExistence type="predicted"/>
<evidence type="ECO:0000313" key="2">
    <source>
        <dbReference type="Proteomes" id="UP000289857"/>
    </source>
</evidence>
<keyword evidence="2" id="KW-1185">Reference proteome</keyword>
<sequence>MATTTIDWDFVERFYPNYYSCSTITLIDILTRARDGEEVSLSDQTFIEGWDVERELHRLERKVFNEAYENMKNTFNN</sequence>